<dbReference type="OMA" id="RLHKQNH"/>
<feature type="coiled-coil region" evidence="1">
    <location>
        <begin position="10"/>
        <end position="100"/>
    </location>
</feature>
<organism evidence="2 3">
    <name type="scientific">Paramecium primaurelia</name>
    <dbReference type="NCBI Taxonomy" id="5886"/>
    <lineage>
        <taxon>Eukaryota</taxon>
        <taxon>Sar</taxon>
        <taxon>Alveolata</taxon>
        <taxon>Ciliophora</taxon>
        <taxon>Intramacronucleata</taxon>
        <taxon>Oligohymenophorea</taxon>
        <taxon>Peniculida</taxon>
        <taxon>Parameciidae</taxon>
        <taxon>Paramecium</taxon>
    </lineage>
</organism>
<evidence type="ECO:0000313" key="3">
    <source>
        <dbReference type="Proteomes" id="UP000688137"/>
    </source>
</evidence>
<name>A0A8S1LLG8_PARPR</name>
<evidence type="ECO:0000256" key="1">
    <source>
        <dbReference type="SAM" id="Coils"/>
    </source>
</evidence>
<protein>
    <submittedName>
        <fullName evidence="2">Uncharacterized protein</fullName>
    </submittedName>
</protein>
<dbReference type="Proteomes" id="UP000688137">
    <property type="component" value="Unassembled WGS sequence"/>
</dbReference>
<evidence type="ECO:0000313" key="2">
    <source>
        <dbReference type="EMBL" id="CAD8063624.1"/>
    </source>
</evidence>
<proteinExistence type="predicted"/>
<sequence>MHSQIDPHLYQNTIKQLNIENNELKQQLQNLKLELEKQVQLSKEAFEWKEKYDRLHKQNHSLDHERKQLLDEIKKLKDEIKNLENSVQQLQEKTKDLKDYDQIKANSISVQQDNLELIRQLETFNQKASFVIKPKTILDNAKQYYLVILQWDRNIQNLQLTYKIEKDGLILEGYGETGDKKIVYQQIYDLGKKILKEKERPMISLKESYMTLTFEV</sequence>
<accession>A0A8S1LLG8</accession>
<keyword evidence="1" id="KW-0175">Coiled coil</keyword>
<reference evidence="2" key="1">
    <citation type="submission" date="2021-01" db="EMBL/GenBank/DDBJ databases">
        <authorList>
            <consortium name="Genoscope - CEA"/>
            <person name="William W."/>
        </authorList>
    </citation>
    <scope>NUCLEOTIDE SEQUENCE</scope>
</reference>
<gene>
    <name evidence="2" type="ORF">PPRIM_AZ9-3.1.T0350058</name>
</gene>
<dbReference type="EMBL" id="CAJJDM010000034">
    <property type="protein sequence ID" value="CAD8063624.1"/>
    <property type="molecule type" value="Genomic_DNA"/>
</dbReference>
<dbReference type="AlphaFoldDB" id="A0A8S1LLG8"/>
<comment type="caution">
    <text evidence="2">The sequence shown here is derived from an EMBL/GenBank/DDBJ whole genome shotgun (WGS) entry which is preliminary data.</text>
</comment>
<keyword evidence="3" id="KW-1185">Reference proteome</keyword>